<evidence type="ECO:0000313" key="2">
    <source>
        <dbReference type="EMBL" id="CCH67658.1"/>
    </source>
</evidence>
<dbReference type="PANTHER" id="PTHR46438">
    <property type="entry name" value="ALPHA/BETA-HYDROLASES SUPERFAMILY PROTEIN"/>
    <property type="match status" value="1"/>
</dbReference>
<reference evidence="3" key="2">
    <citation type="submission" date="2016-01" db="EMBL/GenBank/DDBJ databases">
        <title>Diatom-associated endosymboitic cyanobacterium lacks core nitrogen metabolism enzymes.</title>
        <authorList>
            <person name="Hilton J.A."/>
            <person name="Foster R.A."/>
            <person name="Tripp H.J."/>
            <person name="Carter B.J."/>
            <person name="Zehr J.P."/>
            <person name="Villareal T.A."/>
        </authorList>
    </citation>
    <scope>NUCLEOTIDE SEQUENCE [LARGE SCALE GENOMIC DNA]</scope>
    <source>
        <strain evidence="3">HH01</strain>
    </source>
</reference>
<dbReference type="InterPro" id="IPR029058">
    <property type="entry name" value="AB_hydrolase_fold"/>
</dbReference>
<keyword evidence="2" id="KW-0378">Hydrolase</keyword>
<name>M1X0S7_9NOST</name>
<evidence type="ECO:0000259" key="1">
    <source>
        <dbReference type="Pfam" id="PF00561"/>
    </source>
</evidence>
<dbReference type="Gene3D" id="3.40.50.1820">
    <property type="entry name" value="alpha/beta hydrolase"/>
    <property type="match status" value="1"/>
</dbReference>
<gene>
    <name evidence="2" type="ORF">RINTHH_15030</name>
</gene>
<dbReference type="RefSeq" id="WP_008234495.1">
    <property type="nucleotide sequence ID" value="NZ_CAIY01000052.1"/>
</dbReference>
<dbReference type="PANTHER" id="PTHR46438:SF2">
    <property type="entry name" value="ALPHA_BETA-HYDROLASES SUPERFAMILY PROTEIN"/>
    <property type="match status" value="1"/>
</dbReference>
<reference evidence="2 3" key="1">
    <citation type="submission" date="2012-05" db="EMBL/GenBank/DDBJ databases">
        <authorList>
            <person name="Hilton J."/>
        </authorList>
    </citation>
    <scope>NUCLEOTIDE SEQUENCE [LARGE SCALE GENOMIC DNA]</scope>
    <source>
        <strain evidence="2 3">HH01</strain>
    </source>
</reference>
<dbReference type="OrthoDB" id="526428at2"/>
<dbReference type="Pfam" id="PF00561">
    <property type="entry name" value="Abhydrolase_1"/>
    <property type="match status" value="1"/>
</dbReference>
<evidence type="ECO:0000313" key="3">
    <source>
        <dbReference type="Proteomes" id="UP000053051"/>
    </source>
</evidence>
<protein>
    <submittedName>
        <fullName evidence="2">Possible alpha/beta hydrolase superfamily,sll0553 homolog</fullName>
    </submittedName>
</protein>
<organism evidence="2 3">
    <name type="scientific">Richelia intracellularis HH01</name>
    <dbReference type="NCBI Taxonomy" id="1165094"/>
    <lineage>
        <taxon>Bacteria</taxon>
        <taxon>Bacillati</taxon>
        <taxon>Cyanobacteriota</taxon>
        <taxon>Cyanophyceae</taxon>
        <taxon>Nostocales</taxon>
        <taxon>Nostocaceae</taxon>
        <taxon>Richelia</taxon>
    </lineage>
</organism>
<keyword evidence="3" id="KW-1185">Reference proteome</keyword>
<dbReference type="EMBL" id="CAIY01000052">
    <property type="protein sequence ID" value="CCH67658.1"/>
    <property type="molecule type" value="Genomic_DNA"/>
</dbReference>
<feature type="domain" description="AB hydrolase-1" evidence="1">
    <location>
        <begin position="39"/>
        <end position="278"/>
    </location>
</feature>
<comment type="caution">
    <text evidence="2">The sequence shown here is derived from an EMBL/GenBank/DDBJ whole genome shotgun (WGS) entry which is preliminary data.</text>
</comment>
<accession>M1X0S7</accession>
<dbReference type="InterPro" id="IPR000073">
    <property type="entry name" value="AB_hydrolase_1"/>
</dbReference>
<dbReference type="GO" id="GO:0016787">
    <property type="term" value="F:hydrolase activity"/>
    <property type="evidence" value="ECO:0007669"/>
    <property type="project" value="UniProtKB-KW"/>
</dbReference>
<dbReference type="STRING" id="1165094.RINTHH_15030"/>
<dbReference type="Proteomes" id="UP000053051">
    <property type="component" value="Unassembled WGS sequence"/>
</dbReference>
<sequence>MLDFQPLGFQQCILNTIYGDMVYSRNDLHFRETLLPKSPLVFLHSLGVGSSSYEWSKVYPAFATRYWVIAPDILGWGDSAHPKRDYYPQDYLNLIRTLLMKVAVKPAWVVASSLTAGLTIRLAIQEPHLFKGLFLISPSGYRDFSNRYGQDLISLFFSITGFDRIIYELGIVNKLAVRTFLKQFLFAKSSCLSDEIVDAYLASAAKINSEYSALSSLKGNLYFDLAQYIPDLKVPTIFVWGEQSCFNSPHHGQKLALLNSQWIKSFHMISGAGVLPHLEVPAIIIGLLDKYLG</sequence>
<dbReference type="AlphaFoldDB" id="M1X0S7"/>
<dbReference type="SUPFAM" id="SSF53474">
    <property type="entry name" value="alpha/beta-Hydrolases"/>
    <property type="match status" value="1"/>
</dbReference>
<proteinExistence type="predicted"/>